<dbReference type="SUPFAM" id="SSF54814">
    <property type="entry name" value="Prokaryotic type KH domain (KH-domain type II)"/>
    <property type="match status" value="1"/>
</dbReference>
<dbReference type="Pfam" id="PF01926">
    <property type="entry name" value="MMR_HSR1"/>
    <property type="match status" value="1"/>
</dbReference>
<reference evidence="7 8" key="1">
    <citation type="submission" date="2019-08" db="EMBL/GenBank/DDBJ databases">
        <title>Highly reduced genomes of protist endosymbionts show evolutionary convergence.</title>
        <authorList>
            <person name="George E."/>
            <person name="Husnik F."/>
            <person name="Tashyreva D."/>
            <person name="Prokopchuk G."/>
            <person name="Horak A."/>
            <person name="Kwong W.K."/>
            <person name="Lukes J."/>
            <person name="Keeling P.J."/>
        </authorList>
    </citation>
    <scope>NUCLEOTIDE SEQUENCE [LARGE SCALE GENOMIC DNA]</scope>
    <source>
        <strain evidence="7">1604HC</strain>
    </source>
</reference>
<keyword evidence="5" id="KW-1003">Cell membrane</keyword>
<feature type="domain" description="G" evidence="6">
    <location>
        <begin position="14"/>
        <end position="126"/>
    </location>
</feature>
<dbReference type="Gene3D" id="3.40.50.300">
    <property type="entry name" value="P-loop containing nucleotide triphosphate hydrolases"/>
    <property type="match status" value="1"/>
</dbReference>
<dbReference type="CDD" id="cd22534">
    <property type="entry name" value="KH-II_Era"/>
    <property type="match status" value="1"/>
</dbReference>
<accession>A0A5C0UGD6</accession>
<keyword evidence="8" id="KW-1185">Reference proteome</keyword>
<keyword evidence="5" id="KW-0694">RNA-binding</keyword>
<keyword evidence="4 5" id="KW-0342">GTP-binding</keyword>
<evidence type="ECO:0000256" key="4">
    <source>
        <dbReference type="ARBA" id="ARBA00023134"/>
    </source>
</evidence>
<dbReference type="HAMAP" id="MF_00367">
    <property type="entry name" value="GTPase_Era"/>
    <property type="match status" value="1"/>
</dbReference>
<gene>
    <name evidence="5" type="primary">era</name>
    <name evidence="7" type="ORF">FZC36_01615</name>
</gene>
<dbReference type="InterPro" id="IPR015946">
    <property type="entry name" value="KH_dom-like_a/b"/>
</dbReference>
<dbReference type="PANTHER" id="PTHR42698">
    <property type="entry name" value="GTPASE ERA"/>
    <property type="match status" value="1"/>
</dbReference>
<dbReference type="GO" id="GO:0000028">
    <property type="term" value="P:ribosomal small subunit assembly"/>
    <property type="evidence" value="ECO:0007669"/>
    <property type="project" value="TreeGrafter"/>
</dbReference>
<evidence type="ECO:0000256" key="5">
    <source>
        <dbReference type="HAMAP-Rule" id="MF_00367"/>
    </source>
</evidence>
<keyword evidence="5" id="KW-0699">rRNA-binding</keyword>
<protein>
    <recommendedName>
        <fullName evidence="2 5">GTPase Era</fullName>
    </recommendedName>
</protein>
<sequence length="297" mass="33923">MMYTHFMNQKCSLVAIVGPPNAGKSSLLNNWLNKKISIVSSKPHTTRNNVFGSVTKEDTQVVFVDTPGFAKKHGVWGKHLQKSMYESLKDVDTILLVIDSLSPFKLGTEILFDVAKKTDANLLVTVHKTDRPKKSKLYEIGRWLKESKSYEDPIFLTSTNTKTGTEKLLDKIVSLAKEGPWLFDKDQDTNLTKEWIGAEYVREKVFQSIHQEVPFNIAVQPTEWDFNSEKWVLRVRLLVRTLSHKKIIIGKKGFKLQQIGSAARAELMSLWGPGQLFVEVVKDNQFEETIKELYYSS</sequence>
<feature type="binding site" evidence="5">
    <location>
        <begin position="18"/>
        <end position="25"/>
    </location>
    <ligand>
        <name>GTP</name>
        <dbReference type="ChEBI" id="CHEBI:37565"/>
    </ligand>
</feature>
<dbReference type="GO" id="GO:0003924">
    <property type="term" value="F:GTPase activity"/>
    <property type="evidence" value="ECO:0007669"/>
    <property type="project" value="UniProtKB-UniRule"/>
</dbReference>
<dbReference type="Gene3D" id="3.30.300.20">
    <property type="match status" value="1"/>
</dbReference>
<comment type="function">
    <text evidence="5">An essential GTPase that binds both GDP and GTP, with rapid nucleotide exchange. Plays a role in 16S rRNA processing and 30S ribosomal subunit biogenesis and possibly also in cell cycle regulation and energy metabolism.</text>
</comment>
<dbReference type="InterPro" id="IPR009019">
    <property type="entry name" value="KH_sf_prok-type"/>
</dbReference>
<evidence type="ECO:0000256" key="2">
    <source>
        <dbReference type="ARBA" id="ARBA00020484"/>
    </source>
</evidence>
<dbReference type="PANTHER" id="PTHR42698:SF2">
    <property type="entry name" value="GTPASE ERA-LIKE, CHLOROPLASTIC"/>
    <property type="match status" value="1"/>
</dbReference>
<keyword evidence="5" id="KW-0472">Membrane</keyword>
<dbReference type="GO" id="GO:0005886">
    <property type="term" value="C:plasma membrane"/>
    <property type="evidence" value="ECO:0007669"/>
    <property type="project" value="UniProtKB-SubCell"/>
</dbReference>
<keyword evidence="3 5" id="KW-0547">Nucleotide-binding</keyword>
<comment type="subcellular location">
    <subcellularLocation>
        <location evidence="5">Cytoplasm</location>
    </subcellularLocation>
    <subcellularLocation>
        <location evidence="5">Cell membrane</location>
        <topology evidence="5">Peripheral membrane protein</topology>
    </subcellularLocation>
</comment>
<organism evidence="7 8">
    <name type="scientific">Candidatus Nesciobacter abundans</name>
    <dbReference type="NCBI Taxonomy" id="2601668"/>
    <lineage>
        <taxon>Bacteria</taxon>
        <taxon>Pseudomonadati</taxon>
        <taxon>Pseudomonadota</taxon>
        <taxon>Alphaproteobacteria</taxon>
        <taxon>Holosporales</taxon>
        <taxon>Holosporaceae</taxon>
        <taxon>Candidatus Nesciobacter</taxon>
    </lineage>
</organism>
<dbReference type="GO" id="GO:0070181">
    <property type="term" value="F:small ribosomal subunit rRNA binding"/>
    <property type="evidence" value="ECO:0007669"/>
    <property type="project" value="UniProtKB-UniRule"/>
</dbReference>
<dbReference type="NCBIfam" id="TIGR00231">
    <property type="entry name" value="small_GTP"/>
    <property type="match status" value="1"/>
</dbReference>
<evidence type="ECO:0000259" key="6">
    <source>
        <dbReference type="Pfam" id="PF01926"/>
    </source>
</evidence>
<dbReference type="SUPFAM" id="SSF52540">
    <property type="entry name" value="P-loop containing nucleoside triphosphate hydrolases"/>
    <property type="match status" value="1"/>
</dbReference>
<dbReference type="InterPro" id="IPR005662">
    <property type="entry name" value="GTPase_Era-like"/>
</dbReference>
<evidence type="ECO:0000256" key="3">
    <source>
        <dbReference type="ARBA" id="ARBA00022741"/>
    </source>
</evidence>
<feature type="binding site" evidence="5">
    <location>
        <begin position="65"/>
        <end position="69"/>
    </location>
    <ligand>
        <name>GTP</name>
        <dbReference type="ChEBI" id="CHEBI:37565"/>
    </ligand>
</feature>
<dbReference type="InterPro" id="IPR027417">
    <property type="entry name" value="P-loop_NTPase"/>
</dbReference>
<comment type="subunit">
    <text evidence="5">Monomer.</text>
</comment>
<dbReference type="NCBIfam" id="TIGR00436">
    <property type="entry name" value="era"/>
    <property type="match status" value="1"/>
</dbReference>
<evidence type="ECO:0000256" key="1">
    <source>
        <dbReference type="ARBA" id="ARBA00007921"/>
    </source>
</evidence>
<dbReference type="AlphaFoldDB" id="A0A5C0UGD6"/>
<comment type="similarity">
    <text evidence="1 5">Belongs to the TRAFAC class TrmE-Era-EngA-EngB-Septin-like GTPase superfamily. Era GTPase family.</text>
</comment>
<dbReference type="CDD" id="cd04163">
    <property type="entry name" value="Era"/>
    <property type="match status" value="1"/>
</dbReference>
<dbReference type="OrthoDB" id="9805918at2"/>
<dbReference type="Proteomes" id="UP000324924">
    <property type="component" value="Chromosome"/>
</dbReference>
<evidence type="ECO:0000313" key="8">
    <source>
        <dbReference type="Proteomes" id="UP000324924"/>
    </source>
</evidence>
<keyword evidence="5" id="KW-0690">Ribosome biogenesis</keyword>
<proteinExistence type="inferred from homology"/>
<dbReference type="InterPro" id="IPR005225">
    <property type="entry name" value="Small_GTP-bd"/>
</dbReference>
<dbReference type="GO" id="GO:0005737">
    <property type="term" value="C:cytoplasm"/>
    <property type="evidence" value="ECO:0007669"/>
    <property type="project" value="UniProtKB-SubCell"/>
</dbReference>
<dbReference type="InterPro" id="IPR030388">
    <property type="entry name" value="G_ERA_dom"/>
</dbReference>
<feature type="binding site" evidence="5">
    <location>
        <begin position="127"/>
        <end position="130"/>
    </location>
    <ligand>
        <name>GTP</name>
        <dbReference type="ChEBI" id="CHEBI:37565"/>
    </ligand>
</feature>
<dbReference type="GO" id="GO:0043024">
    <property type="term" value="F:ribosomal small subunit binding"/>
    <property type="evidence" value="ECO:0007669"/>
    <property type="project" value="TreeGrafter"/>
</dbReference>
<dbReference type="EMBL" id="CP043314">
    <property type="protein sequence ID" value="QEK39128.1"/>
    <property type="molecule type" value="Genomic_DNA"/>
</dbReference>
<keyword evidence="5" id="KW-0963">Cytoplasm</keyword>
<name>A0A5C0UGD6_9PROT</name>
<dbReference type="NCBIfam" id="NF000908">
    <property type="entry name" value="PRK00089.1"/>
    <property type="match status" value="1"/>
</dbReference>
<dbReference type="KEGG" id="nabu:FZC36_01615"/>
<dbReference type="InterPro" id="IPR006073">
    <property type="entry name" value="GTP-bd"/>
</dbReference>
<evidence type="ECO:0000313" key="7">
    <source>
        <dbReference type="EMBL" id="QEK39128.1"/>
    </source>
</evidence>
<dbReference type="GO" id="GO:0005525">
    <property type="term" value="F:GTP binding"/>
    <property type="evidence" value="ECO:0007669"/>
    <property type="project" value="UniProtKB-UniRule"/>
</dbReference>